<evidence type="ECO:0000259" key="3">
    <source>
        <dbReference type="PROSITE" id="PS50853"/>
    </source>
</evidence>
<dbReference type="PANTHER" id="PTHR13817">
    <property type="entry name" value="TITIN"/>
    <property type="match status" value="1"/>
</dbReference>
<dbReference type="SUPFAM" id="SSF49373">
    <property type="entry name" value="Invasin/intimin cell-adhesion fragments"/>
    <property type="match status" value="4"/>
</dbReference>
<dbReference type="Pfam" id="PF02368">
    <property type="entry name" value="Big_2"/>
    <property type="match status" value="4"/>
</dbReference>
<sequence length="1735" mass="183236">MYRCINRTRRRRDRCAMISVRTISKRYNRHFRRMAHLLLAIILFIPSLVIGGGVTSAASGWSIIDGYGPTGINVNPSMRGEKPAIVEWNGEIYVAWRESIQSTPTINQIRVKKFNGSNWVSVDGAHQTNGLNYDVTKDVESPALAVYDNALYLTWTEKNASSIEQIRVKKYDGTSWMSAEGGNPVGINVNPSVKATGPKLTAFKGDLYAIWGEAGKIRAKKYNGTTWTSLDGGGTDGLNVNPGSGASGPAMVVFGNDLYAMWAEKVGTGFNILRVKKYDGTNWIVADGGTGLNKVSWNNAITPFPTVINDNLYVTWVEARGGQYSTDDQIRVKKFDGITWTNIDGDGEYGINVRTGFRAFEVQLAGLNNELYAIWSENSGEMANGVPVFKIRVKKYDGNGWVLAENGRNGGLNAFGTKTASNPAITAMNGALYAVWDENDRTVVNIRAAQFTPPPPPSVTSVTMNPVTTSIMQGGSRQLSAVVNAVGEAPTTVTWNSSDATNKVAVNFTGLVTVARDATPGDYMITATSTYDNTKKATATVTVTYAPAVQSITVNPSTASLMQGESTQLTATVVAVGGAPDTVRWYSGDLSNKVTVDETGKVSVATDASPGDYTITASSAYDTGMRESAIITVTYAPAVNSVSVSPDTDSLMQGESRQLVATVNAVGGAATTVTWVSSDTDNKVAVSDTGFVTVAADAVPGNYTITATSTVDSSKLGTATMTVTYAPAVNGVIVTPDPASIVQGDSLQLGAVVEAVGGASMDVTWSSSDLTGKVVVSNTGYVTVATDAVPGDYTITATSIEDGSKTGRATVTVTYAPAIHNITVNPESANVAQGRSEQLTATVTAVGGADPSVMWTSNDSTNKVTVSTTGNVSVASDAVPGDYIITATSVSDLTKVATAVIKVTYAPAVNSVIVNPTTDTLMQGESRQLTATVDTVGGADVTVTWSSSDATNKVKVSDTGYVTVEADAEPGEYTIFATSTVDISKKGSMVLTVTAAPTYTIAAIEDRTLESLLLGYESGTQETTTVSIQHTGTGNLVHLSASHGGDDSDAFVITQPDTELAAGEQTHFTLRAKDGLPAGTYTATVTLTADHMLPVTFKVTQAVNLPNAPANPRNLTAEPGDGHVTLKWETEPDVEYRIYMATDDDPDQRVEITDKASSPYTIPELVNGKTYYFVVKAENKGGLSEASNQVSVTPSSAPGAPTDVTATPGNGQATVRFTAPAHDGGSPITGYEVTVWPGNTIITGNASPIIVPGLSNGTSYTFTVKAINGAGKSTDSAKSNAVVPTAGSTPPTNPPVTQAPSTTPVTPVKPPTTAPTTATTGVDILVNGKVENAGQATISRRDQQTALTIVVDQQKLNDRLAAEGQHAVVTIPIRQTFDIFVGELTGEMIRTMEDYQAVLEFQTEQASYTVPAGQIRIGKIASQVGGSNDLQGIKVQIEIAAPTSVQSDIVGRAVAQNELTLVAQPLNFTVNAVYGDKSVEVKNFDAYVERTIAIPDDVDPNKITTGVVVEPDGSVRHVPTKVRQNNGRYEAQINSLTNSTYAVVWHPLQFGDVTNHWGKDAVNDMGSRMIVEGVGNGNFNPDRAVTRAEFAAIVVRGLGLRPESGDTPFSDVQTTDWYNGAIRTAHAYGLINGFEDGTFHPKETITREQAMVILAKAMTITGLTDSLDTESLDTTLQLFQDETAVSSWARSSAADSVKSGLVQGRSQSLLVPKGQITRAEIATIMQRLLQKSNLI</sequence>
<evidence type="ECO:0000313" key="6">
    <source>
        <dbReference type="Proteomes" id="UP000250642"/>
    </source>
</evidence>
<organism evidence="5 6">
    <name type="scientific">Paenibacillus taichungensis</name>
    <dbReference type="NCBI Taxonomy" id="484184"/>
    <lineage>
        <taxon>Bacteria</taxon>
        <taxon>Bacillati</taxon>
        <taxon>Bacillota</taxon>
        <taxon>Bacilli</taxon>
        <taxon>Bacillales</taxon>
        <taxon>Paenibacillaceae</taxon>
        <taxon>Paenibacillus</taxon>
    </lineage>
</organism>
<evidence type="ECO:0000256" key="2">
    <source>
        <dbReference type="SAM" id="MobiDB-lite"/>
    </source>
</evidence>
<reference evidence="5 6" key="1">
    <citation type="submission" date="2018-04" db="EMBL/GenBank/DDBJ databases">
        <title>Paenibacillus taichungensis Genome sequencing and assembly.</title>
        <authorList>
            <person name="Xu J."/>
            <person name="Rensing C."/>
            <person name="Mazhar H.S."/>
        </authorList>
    </citation>
    <scope>NUCLEOTIDE SEQUENCE [LARGE SCALE GENOMIC DNA]</scope>
    <source>
        <strain evidence="5 6">NC1</strain>
    </source>
</reference>
<feature type="domain" description="SLH" evidence="4">
    <location>
        <begin position="1545"/>
        <end position="1604"/>
    </location>
</feature>
<dbReference type="EMBL" id="QEVW01000019">
    <property type="protein sequence ID" value="RAW11332.1"/>
    <property type="molecule type" value="Genomic_DNA"/>
</dbReference>
<feature type="domain" description="SLH" evidence="4">
    <location>
        <begin position="1605"/>
        <end position="1668"/>
    </location>
</feature>
<dbReference type="InterPro" id="IPR003343">
    <property type="entry name" value="Big_2"/>
</dbReference>
<dbReference type="InterPro" id="IPR003961">
    <property type="entry name" value="FN3_dom"/>
</dbReference>
<evidence type="ECO:0008006" key="7">
    <source>
        <dbReference type="Google" id="ProtNLM"/>
    </source>
</evidence>
<feature type="region of interest" description="Disordered" evidence="2">
    <location>
        <begin position="1271"/>
        <end position="1319"/>
    </location>
</feature>
<dbReference type="PANTHER" id="PTHR13817:SF73">
    <property type="entry name" value="FIBRONECTIN TYPE-III DOMAIN-CONTAINING PROTEIN"/>
    <property type="match status" value="1"/>
</dbReference>
<feature type="region of interest" description="Disordered" evidence="2">
    <location>
        <begin position="1183"/>
        <end position="1209"/>
    </location>
</feature>
<feature type="domain" description="Fibronectin type-III" evidence="3">
    <location>
        <begin position="1197"/>
        <end position="1292"/>
    </location>
</feature>
<feature type="compositionally biased region" description="Polar residues" evidence="2">
    <location>
        <begin position="1185"/>
        <end position="1196"/>
    </location>
</feature>
<evidence type="ECO:0000256" key="1">
    <source>
        <dbReference type="ARBA" id="ARBA00022737"/>
    </source>
</evidence>
<dbReference type="InterPro" id="IPR013783">
    <property type="entry name" value="Ig-like_fold"/>
</dbReference>
<dbReference type="SMART" id="SM00635">
    <property type="entry name" value="BID_2"/>
    <property type="match status" value="6"/>
</dbReference>
<dbReference type="Proteomes" id="UP000250642">
    <property type="component" value="Unassembled WGS sequence"/>
</dbReference>
<feature type="domain" description="Fibronectin type-III" evidence="3">
    <location>
        <begin position="1108"/>
        <end position="1196"/>
    </location>
</feature>
<dbReference type="InterPro" id="IPR008964">
    <property type="entry name" value="Invasin/intimin_cell_adhesion"/>
</dbReference>
<dbReference type="SMART" id="SM00060">
    <property type="entry name" value="FN3"/>
    <property type="match status" value="2"/>
</dbReference>
<proteinExistence type="predicted"/>
<evidence type="ECO:0000259" key="4">
    <source>
        <dbReference type="PROSITE" id="PS51272"/>
    </source>
</evidence>
<protein>
    <recommendedName>
        <fullName evidence="7">S-layer family protein</fullName>
    </recommendedName>
</protein>
<dbReference type="PROSITE" id="PS50853">
    <property type="entry name" value="FN3"/>
    <property type="match status" value="2"/>
</dbReference>
<comment type="caution">
    <text evidence="5">The sequence shown here is derived from an EMBL/GenBank/DDBJ whole genome shotgun (WGS) entry which is preliminary data.</text>
</comment>
<name>A0A329QJ02_9BACL</name>
<dbReference type="Pfam" id="PF00395">
    <property type="entry name" value="SLH"/>
    <property type="match status" value="3"/>
</dbReference>
<dbReference type="Gene3D" id="2.60.40.1080">
    <property type="match status" value="6"/>
</dbReference>
<gene>
    <name evidence="5" type="ORF">DC345_25640</name>
</gene>
<dbReference type="PROSITE" id="PS51272">
    <property type="entry name" value="SLH"/>
    <property type="match status" value="3"/>
</dbReference>
<dbReference type="InterPro" id="IPR003599">
    <property type="entry name" value="Ig_sub"/>
</dbReference>
<evidence type="ECO:0000313" key="5">
    <source>
        <dbReference type="EMBL" id="RAW11332.1"/>
    </source>
</evidence>
<dbReference type="InterPro" id="IPR036116">
    <property type="entry name" value="FN3_sf"/>
</dbReference>
<dbReference type="Pfam" id="PF00041">
    <property type="entry name" value="fn3"/>
    <property type="match status" value="2"/>
</dbReference>
<dbReference type="SMART" id="SM00409">
    <property type="entry name" value="IG"/>
    <property type="match status" value="5"/>
</dbReference>
<keyword evidence="1" id="KW-0677">Repeat</keyword>
<feature type="compositionally biased region" description="Polar residues" evidence="2">
    <location>
        <begin position="1286"/>
        <end position="1298"/>
    </location>
</feature>
<feature type="domain" description="SLH" evidence="4">
    <location>
        <begin position="1676"/>
        <end position="1735"/>
    </location>
</feature>
<dbReference type="Gene3D" id="2.60.40.10">
    <property type="entry name" value="Immunoglobulins"/>
    <property type="match status" value="2"/>
</dbReference>
<dbReference type="InterPro" id="IPR050964">
    <property type="entry name" value="Striated_Muscle_Regulatory"/>
</dbReference>
<accession>A0A329QJ02</accession>
<dbReference type="CDD" id="cd00063">
    <property type="entry name" value="FN3"/>
    <property type="match status" value="2"/>
</dbReference>
<dbReference type="SUPFAM" id="SSF49265">
    <property type="entry name" value="Fibronectin type III"/>
    <property type="match status" value="2"/>
</dbReference>
<dbReference type="InterPro" id="IPR001119">
    <property type="entry name" value="SLH_dom"/>
</dbReference>